<dbReference type="EC" id="2.7.7.7" evidence="1"/>
<protein>
    <submittedName>
        <fullName evidence="1">DNA polymerase III subunit delta</fullName>
        <ecNumber evidence="1">2.7.7.7</ecNumber>
    </submittedName>
</protein>
<evidence type="ECO:0000313" key="2">
    <source>
        <dbReference type="Proteomes" id="UP000044026"/>
    </source>
</evidence>
<dbReference type="Proteomes" id="UP000044026">
    <property type="component" value="Unassembled WGS sequence"/>
</dbReference>
<dbReference type="SUPFAM" id="SSF52540">
    <property type="entry name" value="P-loop containing nucleoside triphosphate hydrolases"/>
    <property type="match status" value="1"/>
</dbReference>
<dbReference type="Gene3D" id="3.40.50.300">
    <property type="entry name" value="P-loop containing nucleotide triphosphate hydrolases"/>
    <property type="match status" value="1"/>
</dbReference>
<dbReference type="EMBL" id="CDOE01000069">
    <property type="protein sequence ID" value="CEN37826.1"/>
    <property type="molecule type" value="Genomic_DNA"/>
</dbReference>
<evidence type="ECO:0000313" key="1">
    <source>
        <dbReference type="EMBL" id="CEN37826.1"/>
    </source>
</evidence>
<dbReference type="PANTHER" id="PTHR11669:SF8">
    <property type="entry name" value="DNA POLYMERASE III SUBUNIT DELTA"/>
    <property type="match status" value="1"/>
</dbReference>
<dbReference type="InterPro" id="IPR027417">
    <property type="entry name" value="P-loop_NTPase"/>
</dbReference>
<gene>
    <name evidence="1" type="ORF">CCAN12_710053</name>
</gene>
<dbReference type="PANTHER" id="PTHR11669">
    <property type="entry name" value="REPLICATION FACTOR C / DNA POLYMERASE III GAMMA-TAU SUBUNIT"/>
    <property type="match status" value="1"/>
</dbReference>
<organism evidence="1 2">
    <name type="scientific">Capnocytophaga canimorsus</name>
    <dbReference type="NCBI Taxonomy" id="28188"/>
    <lineage>
        <taxon>Bacteria</taxon>
        <taxon>Pseudomonadati</taxon>
        <taxon>Bacteroidota</taxon>
        <taxon>Flavobacteriia</taxon>
        <taxon>Flavobacteriales</taxon>
        <taxon>Flavobacteriaceae</taxon>
        <taxon>Capnocytophaga</taxon>
    </lineage>
</organism>
<reference evidence="1 2" key="1">
    <citation type="submission" date="2015-01" db="EMBL/GenBank/DDBJ databases">
        <authorList>
            <person name="Xiang T."/>
            <person name="Song Y."/>
            <person name="Huang L."/>
            <person name="Wang B."/>
            <person name="Wu P."/>
        </authorList>
    </citation>
    <scope>NUCLEOTIDE SEQUENCE [LARGE SCALE GENOMIC DNA]</scope>
    <source>
        <strain evidence="1 2">Cc12</strain>
    </source>
</reference>
<keyword evidence="1" id="KW-0808">Transferase</keyword>
<accession>A0A0B7HDQ0</accession>
<dbReference type="GO" id="GO:0006261">
    <property type="term" value="P:DNA-templated DNA replication"/>
    <property type="evidence" value="ECO:0007669"/>
    <property type="project" value="TreeGrafter"/>
</dbReference>
<dbReference type="Pfam" id="PF13177">
    <property type="entry name" value="DNA_pol3_delta2"/>
    <property type="match status" value="1"/>
</dbReference>
<proteinExistence type="predicted"/>
<dbReference type="GO" id="GO:0003887">
    <property type="term" value="F:DNA-directed DNA polymerase activity"/>
    <property type="evidence" value="ECO:0007669"/>
    <property type="project" value="UniProtKB-EC"/>
</dbReference>
<dbReference type="AlphaFoldDB" id="A0A0B7HDQ0"/>
<dbReference type="InterPro" id="IPR050238">
    <property type="entry name" value="DNA_Rep/Repair_Clamp_Loader"/>
</dbReference>
<name>A0A0B7HDQ0_9FLAO</name>
<keyword evidence="1" id="KW-0548">Nucleotidyltransferase</keyword>
<sequence length="395" mass="45334">MFFRHIASNEKKNYFCYFTTIMTFEDIIGYESVKKHLKNSIQANRIAHAQLFVGPEGCGTLPMAIAYASYILCQENETCLAKCRHFSHPDLHYIFPTATTNKVKKDPVSSLFTDEWKAFIEQQPYGSLFDWYIHLGIENKQGNISVNEAKEISAKLSLKAFEGGYKVMIIWMAEKMNTEAANKLLKLLEEPPTQTIFLLVTEDENAILETIKSRCQILRFPPLGENTIKEALQKKGVIPTEATKIALRAQGNYNKALSFLNNSGEDDIFEKWFILWVRTAFRAKGNKTAIHGLLQWSEEVAATGREMQKQFLMYCCEVFRQALLLNYQSGSLVYTQFKDPSFQLQKFAPFIHGKNIEPIHNQIEEAFLNIERNGNAKMIFTDLSIKLTRLLHTPK</sequence>